<evidence type="ECO:0000259" key="5">
    <source>
        <dbReference type="Pfam" id="PF21070"/>
    </source>
</evidence>
<evidence type="ECO:0000313" key="7">
    <source>
        <dbReference type="Proteomes" id="UP000606730"/>
    </source>
</evidence>
<keyword evidence="7" id="KW-1185">Reference proteome</keyword>
<dbReference type="Proteomes" id="UP000606730">
    <property type="component" value="Unassembled WGS sequence"/>
</dbReference>
<comment type="caution">
    <text evidence="6">The sequence shown here is derived from an EMBL/GenBank/DDBJ whole genome shotgun (WGS) entry which is preliminary data.</text>
</comment>
<organism evidence="6 7">
    <name type="scientific">Actibacterium pelagium</name>
    <dbReference type="NCBI Taxonomy" id="2029103"/>
    <lineage>
        <taxon>Bacteria</taxon>
        <taxon>Pseudomonadati</taxon>
        <taxon>Pseudomonadota</taxon>
        <taxon>Alphaproteobacteria</taxon>
        <taxon>Rhodobacterales</taxon>
        <taxon>Roseobacteraceae</taxon>
        <taxon>Actibacterium</taxon>
    </lineage>
</organism>
<sequence>MIRRYILPLFRSIYTALIFMAAIFSCLIWFFGSFVGSDTWRPFDGATNRWIAIGVLWFITLAILLTIFLIRRKREKAMTEEIVESVDTSDDMIANEVKELRGKLKTAMAELRKSKNGRKHLNELPWYVMIGPPGAGKTTAIVNSGLQFPLADEMGKTAIGGVGGTRNCDWWFTNEAVLIDTAGRYTTQESDAEADNAAWLGFLGLLKKYRKRQPINGAMIAISLSDLSMQDELTQKNHAKAVRLRLNELREKLGVRFPVYVLFTKADLIAGFTEFHDNLGKEDREQVWGFTLPVDSTKGDQSPVAHFDEEFGMLLSQLNAQSLERMQQEVDHQRRALIAGFPSQVASVRQVAKEFLEEVFQDNRYQNRQMLRGVYFTSGTQEGTPIDRLMMGMARTFGIGRQVIGTGQGSGRSYFLTRLFEQVIFNEAGLVSADDKVERRYRWTKRAAIAATILAAIGMGAIWVRSYLGNEAMIAEAAESVEAYQTAAVTLPTSPIGDTDLVPVVTALNSLRDMPANPALSDPDPERKLTWGLYQGEVIGTQAAQTYRAALNQRLLPRLLLRLEEQISGNMNNPDLLYEALKVYLMLGSQGPMNRDLVMEWMQLDWSLAFAGPGRAQFRSDLTDHMTAMLDMPMQEIALNGPLVEQVQGILSELPLAQRVYNGIINSAQATALPKWRLTDAGGPAVSRVLVRSSGKPLNEGIEGIFTYDGFNNVFLSEALGVATRIQRESWVLGPRGEAEQTDQALALLSRDVLDLYYNDYISRYDAILADIDIVPMESLSHAVEVTNVLSGPTSPIVNILTEISNETKLTEDRSLLGTGALSDGVGAVAALEARSNLSIQGQILMEALQSTATADGTPPKPPGAYVADRFDWLHQLVERPEEQPSQLDGLIGALTQVYQELNKMSFSGSSSGGQQGAALLQFQEMSSRVQGPMQRWASQITTGSSGIAADGTRSSINAAWQANILPFCEQALANRYPFKRSAGADVAMQDFQKLFSPGGLIDGFVNQHLIRNLDTRSRPWTSKRVNGVDLGLSPTSIQQMQYAAEIREAFFANGAAPAVAFQITPEALDPKAKSVSLQIDGQEVGFKHRGGSTNPVPVTWPGNVGFAQVSFEPSSRNSESTMRKDGPWAWFRLLDAAEVRRTNVSDRKRVIFNVGGRIAIFQLQSGSVINPFALPALTKFSCPKSF</sequence>
<dbReference type="Pfam" id="PF06761">
    <property type="entry name" value="IcmF-related"/>
    <property type="match status" value="1"/>
</dbReference>
<accession>A0A917EJM3</accession>
<protein>
    <submittedName>
        <fullName evidence="6">Type VI secretion protein IcmF</fullName>
    </submittedName>
</protein>
<feature type="transmembrane region" description="Helical" evidence="1">
    <location>
        <begin position="51"/>
        <end position="70"/>
    </location>
</feature>
<gene>
    <name evidence="6" type="primary">icmF1</name>
    <name evidence="6" type="ORF">GCM10011517_21940</name>
</gene>
<dbReference type="EMBL" id="BMKN01000002">
    <property type="protein sequence ID" value="GGE53919.1"/>
    <property type="molecule type" value="Genomic_DNA"/>
</dbReference>
<dbReference type="InterPro" id="IPR009612">
    <property type="entry name" value="IcmF-rel"/>
</dbReference>
<evidence type="ECO:0000259" key="4">
    <source>
        <dbReference type="Pfam" id="PF14331"/>
    </source>
</evidence>
<dbReference type="PROSITE" id="PS51257">
    <property type="entry name" value="PROKAR_LIPOPROTEIN"/>
    <property type="match status" value="1"/>
</dbReference>
<dbReference type="PANTHER" id="PTHR36153">
    <property type="entry name" value="INNER MEMBRANE PROTEIN-RELATED"/>
    <property type="match status" value="1"/>
</dbReference>
<dbReference type="InterPro" id="IPR053156">
    <property type="entry name" value="T6SS_TssM-like"/>
</dbReference>
<evidence type="ECO:0000259" key="3">
    <source>
        <dbReference type="Pfam" id="PF06761"/>
    </source>
</evidence>
<reference evidence="6" key="1">
    <citation type="journal article" date="2014" name="Int. J. Syst. Evol. Microbiol.">
        <title>Complete genome sequence of Corynebacterium casei LMG S-19264T (=DSM 44701T), isolated from a smear-ripened cheese.</title>
        <authorList>
            <consortium name="US DOE Joint Genome Institute (JGI-PGF)"/>
            <person name="Walter F."/>
            <person name="Albersmeier A."/>
            <person name="Kalinowski J."/>
            <person name="Ruckert C."/>
        </authorList>
    </citation>
    <scope>NUCLEOTIDE SEQUENCE</scope>
    <source>
        <strain evidence="6">CGMCC 1.16012</strain>
    </source>
</reference>
<dbReference type="OrthoDB" id="9758229at2"/>
<evidence type="ECO:0000313" key="6">
    <source>
        <dbReference type="EMBL" id="GGE53919.1"/>
    </source>
</evidence>
<dbReference type="CDD" id="cd00882">
    <property type="entry name" value="Ras_like_GTPase"/>
    <property type="match status" value="1"/>
</dbReference>
<dbReference type="Pfam" id="PF14331">
    <property type="entry name" value="IcmF-related_N"/>
    <property type="match status" value="1"/>
</dbReference>
<keyword evidence="1" id="KW-0472">Membrane</keyword>
<dbReference type="InterPro" id="IPR025743">
    <property type="entry name" value="TssM1_N"/>
</dbReference>
<feature type="domain" description="Type VI secretion system component TssM1 helical" evidence="5">
    <location>
        <begin position="954"/>
        <end position="1057"/>
    </location>
</feature>
<feature type="domain" description="IcmF-related" evidence="3">
    <location>
        <begin position="506"/>
        <end position="808"/>
    </location>
</feature>
<proteinExistence type="predicted"/>
<evidence type="ECO:0000256" key="1">
    <source>
        <dbReference type="SAM" id="Phobius"/>
    </source>
</evidence>
<dbReference type="AlphaFoldDB" id="A0A917EJM3"/>
<dbReference type="Pfam" id="PF21070">
    <property type="entry name" value="IcmF_helical"/>
    <property type="match status" value="1"/>
</dbReference>
<feature type="transmembrane region" description="Helical" evidence="1">
    <location>
        <begin position="447"/>
        <end position="464"/>
    </location>
</feature>
<dbReference type="InterPro" id="IPR027417">
    <property type="entry name" value="P-loop_NTPase"/>
</dbReference>
<keyword evidence="1" id="KW-0812">Transmembrane</keyword>
<keyword evidence="1" id="KW-1133">Transmembrane helix</keyword>
<dbReference type="SUPFAM" id="SSF52540">
    <property type="entry name" value="P-loop containing nucleoside triphosphate hydrolases"/>
    <property type="match status" value="1"/>
</dbReference>
<feature type="domain" description="Type VI secretion system IcmF C-terminal" evidence="2">
    <location>
        <begin position="1062"/>
        <end position="1168"/>
    </location>
</feature>
<name>A0A917EJM3_9RHOB</name>
<dbReference type="InterPro" id="IPR048677">
    <property type="entry name" value="TssM1_hel"/>
</dbReference>
<dbReference type="RefSeq" id="WP_095594122.1">
    <property type="nucleotide sequence ID" value="NZ_BMKN01000002.1"/>
</dbReference>
<dbReference type="InterPro" id="IPR017731">
    <property type="entry name" value="TssM1-like"/>
</dbReference>
<evidence type="ECO:0000259" key="2">
    <source>
        <dbReference type="Pfam" id="PF06744"/>
    </source>
</evidence>
<dbReference type="NCBIfam" id="TIGR03348">
    <property type="entry name" value="VI_IcmF"/>
    <property type="match status" value="1"/>
</dbReference>
<reference evidence="6" key="2">
    <citation type="submission" date="2020-09" db="EMBL/GenBank/DDBJ databases">
        <authorList>
            <person name="Sun Q."/>
            <person name="Zhou Y."/>
        </authorList>
    </citation>
    <scope>NUCLEOTIDE SEQUENCE</scope>
    <source>
        <strain evidence="6">CGMCC 1.16012</strain>
    </source>
</reference>
<feature type="domain" description="Type VI secretion system component TssM1 N-terminal" evidence="4">
    <location>
        <begin position="193"/>
        <end position="451"/>
    </location>
</feature>
<dbReference type="PANTHER" id="PTHR36153:SF1">
    <property type="entry name" value="TYPE VI SECRETION SYSTEM COMPONENT TSSM1"/>
    <property type="match status" value="1"/>
</dbReference>
<feature type="transmembrane region" description="Helical" evidence="1">
    <location>
        <begin position="12"/>
        <end position="31"/>
    </location>
</feature>
<dbReference type="InterPro" id="IPR010623">
    <property type="entry name" value="IcmF_C"/>
</dbReference>
<dbReference type="Pfam" id="PF06744">
    <property type="entry name" value="IcmF_C"/>
    <property type="match status" value="1"/>
</dbReference>